<organism evidence="2 3">
    <name type="scientific">Cardiocondyla obscurior</name>
    <dbReference type="NCBI Taxonomy" id="286306"/>
    <lineage>
        <taxon>Eukaryota</taxon>
        <taxon>Metazoa</taxon>
        <taxon>Ecdysozoa</taxon>
        <taxon>Arthropoda</taxon>
        <taxon>Hexapoda</taxon>
        <taxon>Insecta</taxon>
        <taxon>Pterygota</taxon>
        <taxon>Neoptera</taxon>
        <taxon>Endopterygota</taxon>
        <taxon>Hymenoptera</taxon>
        <taxon>Apocrita</taxon>
        <taxon>Aculeata</taxon>
        <taxon>Formicoidea</taxon>
        <taxon>Formicidae</taxon>
        <taxon>Myrmicinae</taxon>
        <taxon>Cardiocondyla</taxon>
    </lineage>
</organism>
<accession>A0AAW2GIB0</accession>
<evidence type="ECO:0000256" key="1">
    <source>
        <dbReference type="SAM" id="MobiDB-lite"/>
    </source>
</evidence>
<name>A0AAW2GIB0_9HYME</name>
<evidence type="ECO:0000313" key="3">
    <source>
        <dbReference type="Proteomes" id="UP001430953"/>
    </source>
</evidence>
<comment type="caution">
    <text evidence="2">The sequence shown here is derived from an EMBL/GenBank/DDBJ whole genome shotgun (WGS) entry which is preliminary data.</text>
</comment>
<keyword evidence="3" id="KW-1185">Reference proteome</keyword>
<feature type="region of interest" description="Disordered" evidence="1">
    <location>
        <begin position="1"/>
        <end position="21"/>
    </location>
</feature>
<proteinExistence type="predicted"/>
<protein>
    <submittedName>
        <fullName evidence="2">Uncharacterized protein</fullName>
    </submittedName>
</protein>
<feature type="compositionally biased region" description="Basic and acidic residues" evidence="1">
    <location>
        <begin position="1"/>
        <end position="13"/>
    </location>
</feature>
<gene>
    <name evidence="2" type="ORF">PUN28_005533</name>
</gene>
<dbReference type="AlphaFoldDB" id="A0AAW2GIB0"/>
<dbReference type="Proteomes" id="UP001430953">
    <property type="component" value="Unassembled WGS sequence"/>
</dbReference>
<reference evidence="2 3" key="1">
    <citation type="submission" date="2023-03" db="EMBL/GenBank/DDBJ databases">
        <title>High recombination rates correlate with genetic variation in Cardiocondyla obscurior ants.</title>
        <authorList>
            <person name="Errbii M."/>
        </authorList>
    </citation>
    <scope>NUCLEOTIDE SEQUENCE [LARGE SCALE GENOMIC DNA]</scope>
    <source>
        <strain evidence="2">Alpha-2009</strain>
        <tissue evidence="2">Whole body</tissue>
    </source>
</reference>
<dbReference type="EMBL" id="JADYXP020000004">
    <property type="protein sequence ID" value="KAL0127308.1"/>
    <property type="molecule type" value="Genomic_DNA"/>
</dbReference>
<sequence length="96" mass="10959">MDRLRYNLDERSFSRPSSPCMEHPRSSCFLANSTQIQRATMQPRRKLFSDVHPLLVEITQDQFSAPENLDASSPPLLDKRTGVGFISRTPNKVARI</sequence>
<evidence type="ECO:0000313" key="2">
    <source>
        <dbReference type="EMBL" id="KAL0127308.1"/>
    </source>
</evidence>